<accession>A0A7D4XJZ7</accession>
<dbReference type="InterPro" id="IPR025129">
    <property type="entry name" value="DUF4055"/>
</dbReference>
<organism evidence="2 3">
    <name type="scientific">Stenotrophomonas phage vB_SmaS-AXL_3</name>
    <dbReference type="NCBI Taxonomy" id="2740427"/>
    <lineage>
        <taxon>Viruses</taxon>
        <taxon>Duplodnaviria</taxon>
        <taxon>Heunggongvirae</taxon>
        <taxon>Uroviricota</taxon>
        <taxon>Caudoviricetes</taxon>
        <taxon>Axeltriavirus</taxon>
        <taxon>Axeltriavirus AXL3</taxon>
    </lineage>
</organism>
<gene>
    <name evidence="2" type="ORF">AXL3_03</name>
</gene>
<feature type="domain" description="DUF4055" evidence="1">
    <location>
        <begin position="261"/>
        <end position="405"/>
    </location>
</feature>
<evidence type="ECO:0000259" key="1">
    <source>
        <dbReference type="Pfam" id="PF13264"/>
    </source>
</evidence>
<name>A0A7D4XJZ7_9CAUD</name>
<dbReference type="Pfam" id="PF13264">
    <property type="entry name" value="DUF4055"/>
    <property type="match status" value="1"/>
</dbReference>
<protein>
    <submittedName>
        <fullName evidence="2">Portal protein</fullName>
    </submittedName>
</protein>
<reference evidence="2" key="1">
    <citation type="submission" date="2020-05" db="EMBL/GenBank/DDBJ databases">
        <title>Isolation and characterization of the novel bacteriophage AXL3 against Stenotrophomonas maltophilia.</title>
        <authorList>
            <person name="McCutcheon J.G."/>
            <person name="Lin A."/>
            <person name="Dennis J."/>
        </authorList>
    </citation>
    <scope>NUCLEOTIDE SEQUENCE [LARGE SCALE GENOMIC DNA]</scope>
</reference>
<keyword evidence="3" id="KW-1185">Reference proteome</keyword>
<dbReference type="EMBL" id="MT536174">
    <property type="protein sequence ID" value="QKW95571.1"/>
    <property type="molecule type" value="Genomic_DNA"/>
</dbReference>
<dbReference type="Proteomes" id="UP000509379">
    <property type="component" value="Segment"/>
</dbReference>
<evidence type="ECO:0000313" key="3">
    <source>
        <dbReference type="Proteomes" id="UP000509379"/>
    </source>
</evidence>
<sequence length="502" mass="55426">MAENIDYVLPEVVEAIKTWEQIRDVINGEAAVKKRGKYLPYIMPSDKSEVNKDRNIAYAARAVFYGVTKRTLKGMIGQVTAKPAVLTVPALLEPLQNDVDGGAVSIEQQSRQALSDSLSVGRLGLLTDYPMVDGLPARPTRADLLEGRVKPSIQYYFAEQIINWRVEMVKGLRKLTLVVLLEKYTKEDDGFKKEDADQWRVLRLVDEEYIIQVYRKSDAGGFVVVPELSSKPLDSTGKAFDEILFTIVGSDNNDPGIDDAPLEDMANLNIAHYRNSADHEESVFIVGQPTPVFAGMTKEWVEEVWGNKEIYPYGVAMGSRSPIPLPTGGSADLLQPNPNTLVFEAMKHKEEQMKALGAKLVEPKTGTRTLGEAQMDEASEASTLMSCAKNVSAGYTRCLKWAARFAGAPVTDDIAYELNTDFEISRMTADQRRQLLAEWQAGAISTTEYRAILRRAGVATQEDEEFQEEVDAQTAKDMETQAKMFENQGGGGFGGNGDGGEE</sequence>
<evidence type="ECO:0000313" key="2">
    <source>
        <dbReference type="EMBL" id="QKW95571.1"/>
    </source>
</evidence>
<proteinExistence type="predicted"/>